<dbReference type="PROSITE" id="PS50011">
    <property type="entry name" value="PROTEIN_KINASE_DOM"/>
    <property type="match status" value="1"/>
</dbReference>
<keyword evidence="10" id="KW-0418">Kinase</keyword>
<name>A0A7R9A9P6_9CRUS</name>
<evidence type="ECO:0000256" key="19">
    <source>
        <dbReference type="SAM" id="MobiDB-lite"/>
    </source>
</evidence>
<dbReference type="InterPro" id="IPR045133">
    <property type="entry name" value="IRE1/2-like"/>
</dbReference>
<dbReference type="PANTHER" id="PTHR13954">
    <property type="entry name" value="IRE1-RELATED"/>
    <property type="match status" value="1"/>
</dbReference>
<keyword evidence="5" id="KW-0597">Phosphoprotein</keyword>
<sequence>MSFSRRSGIAGTEGWIAPEMLHDDKRTTCAVDIFSLGCVFYYVLSDSRPVAVKRLLPGCFTVADREVTLLRESDQHPNVIRYFCMEQDHQFRYIALELCAATLQEYIQGKFNQSLIEPLLILQQATCGLSHLHSLDIVHRDIKPQNVLLSVPMSKGGVRAMISDFGLCKKLQVGRMSFSRRSGIAGTEGWIAPEMLHDDKRTTCAVDIFSLGCVFYYVLSKGKHPFGDSLRRQANILSGDSDLSALNGEDQVLAHLLVEAMISHEPGKRPNPCAILKFPLFWSNKKILQFFQDVSDRVEKEGDGSVLLWNLERASADVVRGDWREQLEPEVVNDLRKYRSYKGRSVRDLLRALRNKKHHYRELPLSAQRVMGDIPDQFTRFWITRFPRLLPHLWLAMQAVKHEPVFQQHYEKEYDFIQAKVDTVFVPSILTPWSKWRHGGEQMPTRKVKDSWEEGDDVCETTEQNPVTLRESDGHPFKSEAENPNLAMESGPSLITPHKKPYKKKKSPMRQGEWNLSSYEANWRENMPSPPVRSTVEPTVRRPIDGARLGNSAEVEGTMTRLESGKPPPSSQDDKLQSPLAVSWISGRNAKQKKSIFTLGT</sequence>
<feature type="region of interest" description="Disordered" evidence="19">
    <location>
        <begin position="547"/>
        <end position="579"/>
    </location>
</feature>
<evidence type="ECO:0000256" key="11">
    <source>
        <dbReference type="ARBA" id="ARBA00022801"/>
    </source>
</evidence>
<evidence type="ECO:0000256" key="15">
    <source>
        <dbReference type="ARBA" id="ARBA00023136"/>
    </source>
</evidence>
<dbReference type="GO" id="GO:0006397">
    <property type="term" value="P:mRNA processing"/>
    <property type="evidence" value="ECO:0007669"/>
    <property type="project" value="InterPro"/>
</dbReference>
<protein>
    <recommendedName>
        <fullName evidence="3">non-specific serine/threonine protein kinase</fullName>
        <ecNumber evidence="3">2.7.11.1</ecNumber>
    </recommendedName>
</protein>
<evidence type="ECO:0000313" key="22">
    <source>
        <dbReference type="EMBL" id="CAD7250050.1"/>
    </source>
</evidence>
<keyword evidence="15" id="KW-0472">Membrane</keyword>
<evidence type="ECO:0000256" key="8">
    <source>
        <dbReference type="ARBA" id="ARBA00022729"/>
    </source>
</evidence>
<dbReference type="Proteomes" id="UP000677054">
    <property type="component" value="Unassembled WGS sequence"/>
</dbReference>
<evidence type="ECO:0000256" key="2">
    <source>
        <dbReference type="ARBA" id="ARBA00004115"/>
    </source>
</evidence>
<proteinExistence type="predicted"/>
<keyword evidence="23" id="KW-1185">Reference proteome</keyword>
<evidence type="ECO:0000256" key="10">
    <source>
        <dbReference type="ARBA" id="ARBA00022777"/>
    </source>
</evidence>
<evidence type="ECO:0000259" key="20">
    <source>
        <dbReference type="PROSITE" id="PS50011"/>
    </source>
</evidence>
<keyword evidence="16" id="KW-0511">Multifunctional enzyme</keyword>
<evidence type="ECO:0000256" key="14">
    <source>
        <dbReference type="ARBA" id="ARBA00022989"/>
    </source>
</evidence>
<dbReference type="GO" id="GO:0070059">
    <property type="term" value="P:intrinsic apoptotic signaling pathway in response to endoplasmic reticulum stress"/>
    <property type="evidence" value="ECO:0007669"/>
    <property type="project" value="TreeGrafter"/>
</dbReference>
<dbReference type="CDD" id="cd13982">
    <property type="entry name" value="STKc_IRE1"/>
    <property type="match status" value="1"/>
</dbReference>
<dbReference type="AlphaFoldDB" id="A0A7R9A9P6"/>
<dbReference type="Gene3D" id="3.30.200.20">
    <property type="entry name" value="Phosphorylase Kinase, domain 1"/>
    <property type="match status" value="1"/>
</dbReference>
<dbReference type="SUPFAM" id="SSF56112">
    <property type="entry name" value="Protein kinase-like (PK-like)"/>
    <property type="match status" value="2"/>
</dbReference>
<dbReference type="CDD" id="cd10422">
    <property type="entry name" value="RNase_Ire1"/>
    <property type="match status" value="1"/>
</dbReference>
<evidence type="ECO:0000313" key="23">
    <source>
        <dbReference type="Proteomes" id="UP000677054"/>
    </source>
</evidence>
<dbReference type="GO" id="GO:0036498">
    <property type="term" value="P:IRE1-mediated unfolded protein response"/>
    <property type="evidence" value="ECO:0007669"/>
    <property type="project" value="TreeGrafter"/>
</dbReference>
<keyword evidence="9" id="KW-0547">Nucleotide-binding</keyword>
<dbReference type="GO" id="GO:0080090">
    <property type="term" value="P:regulation of primary metabolic process"/>
    <property type="evidence" value="ECO:0007669"/>
    <property type="project" value="UniProtKB-ARBA"/>
</dbReference>
<dbReference type="Pfam" id="PF06479">
    <property type="entry name" value="Ribonuc_2-5A"/>
    <property type="match status" value="1"/>
</dbReference>
<keyword evidence="4" id="KW-0723">Serine/threonine-protein kinase</keyword>
<evidence type="ECO:0000256" key="12">
    <source>
        <dbReference type="ARBA" id="ARBA00022824"/>
    </source>
</evidence>
<keyword evidence="12" id="KW-0256">Endoplasmic reticulum</keyword>
<dbReference type="OrthoDB" id="63989at2759"/>
<dbReference type="PROSITE" id="PS00108">
    <property type="entry name" value="PROTEIN_KINASE_ST"/>
    <property type="match status" value="1"/>
</dbReference>
<comment type="subcellular location">
    <subcellularLocation>
        <location evidence="2">Endoplasmic reticulum membrane</location>
        <topology evidence="2">Single-pass type I membrane protein</topology>
    </subcellularLocation>
</comment>
<keyword evidence="8" id="KW-0732">Signal</keyword>
<comment type="catalytic activity">
    <reaction evidence="17">
        <text>L-threonyl-[protein] + ATP = O-phospho-L-threonyl-[protein] + ADP + H(+)</text>
        <dbReference type="Rhea" id="RHEA:46608"/>
        <dbReference type="Rhea" id="RHEA-COMP:11060"/>
        <dbReference type="Rhea" id="RHEA-COMP:11605"/>
        <dbReference type="ChEBI" id="CHEBI:15378"/>
        <dbReference type="ChEBI" id="CHEBI:30013"/>
        <dbReference type="ChEBI" id="CHEBI:30616"/>
        <dbReference type="ChEBI" id="CHEBI:61977"/>
        <dbReference type="ChEBI" id="CHEBI:456216"/>
        <dbReference type="EC" id="2.7.11.1"/>
    </reaction>
</comment>
<dbReference type="PANTHER" id="PTHR13954:SF6">
    <property type="entry name" value="NON-SPECIFIC SERINE_THREONINE PROTEIN KINASE"/>
    <property type="match status" value="1"/>
</dbReference>
<dbReference type="SMART" id="SM00580">
    <property type="entry name" value="PUG"/>
    <property type="match status" value="1"/>
</dbReference>
<dbReference type="Gene3D" id="1.10.510.10">
    <property type="entry name" value="Transferase(Phosphotransferase) domain 1"/>
    <property type="match status" value="1"/>
</dbReference>
<dbReference type="InterPro" id="IPR038357">
    <property type="entry name" value="KEN_sf"/>
</dbReference>
<evidence type="ECO:0000256" key="9">
    <source>
        <dbReference type="ARBA" id="ARBA00022741"/>
    </source>
</evidence>
<evidence type="ECO:0000256" key="1">
    <source>
        <dbReference type="ARBA" id="ARBA00001946"/>
    </source>
</evidence>
<evidence type="ECO:0000256" key="5">
    <source>
        <dbReference type="ARBA" id="ARBA00022553"/>
    </source>
</evidence>
<evidence type="ECO:0000256" key="4">
    <source>
        <dbReference type="ARBA" id="ARBA00022527"/>
    </source>
</evidence>
<evidence type="ECO:0000256" key="6">
    <source>
        <dbReference type="ARBA" id="ARBA00022679"/>
    </source>
</evidence>
<reference evidence="22" key="1">
    <citation type="submission" date="2020-11" db="EMBL/GenBank/DDBJ databases">
        <authorList>
            <person name="Tran Van P."/>
        </authorList>
    </citation>
    <scope>NUCLEOTIDE SEQUENCE</scope>
</reference>
<evidence type="ECO:0000256" key="16">
    <source>
        <dbReference type="ARBA" id="ARBA00023268"/>
    </source>
</evidence>
<keyword evidence="14" id="KW-1133">Transmembrane helix</keyword>
<dbReference type="FunFam" id="3.30.200.20:FF:000077">
    <property type="entry name" value="Putative Serine/threonine-protein kinase/endoribonuclease IRE1"/>
    <property type="match status" value="1"/>
</dbReference>
<keyword evidence="13" id="KW-0067">ATP-binding</keyword>
<dbReference type="EMBL" id="CAJPEV010002630">
    <property type="protein sequence ID" value="CAG0897547.1"/>
    <property type="molecule type" value="Genomic_DNA"/>
</dbReference>
<dbReference type="InterPro" id="IPR011009">
    <property type="entry name" value="Kinase-like_dom_sf"/>
</dbReference>
<gene>
    <name evidence="22" type="ORF">DSTB1V02_LOCUS9834</name>
</gene>
<feature type="compositionally biased region" description="Basic residues" evidence="19">
    <location>
        <begin position="497"/>
        <end position="508"/>
    </location>
</feature>
<dbReference type="InterPro" id="IPR008271">
    <property type="entry name" value="Ser/Thr_kinase_AS"/>
</dbReference>
<dbReference type="GO" id="GO:1990604">
    <property type="term" value="C:IRE1-TRAF2-ASK1 complex"/>
    <property type="evidence" value="ECO:0007669"/>
    <property type="project" value="TreeGrafter"/>
</dbReference>
<dbReference type="InterPro" id="IPR000719">
    <property type="entry name" value="Prot_kinase_dom"/>
</dbReference>
<feature type="region of interest" description="Disordered" evidence="19">
    <location>
        <begin position="468"/>
        <end position="511"/>
    </location>
</feature>
<evidence type="ECO:0000256" key="13">
    <source>
        <dbReference type="ARBA" id="ARBA00022840"/>
    </source>
</evidence>
<dbReference type="GO" id="GO:0016787">
    <property type="term" value="F:hydrolase activity"/>
    <property type="evidence" value="ECO:0007669"/>
    <property type="project" value="UniProtKB-KW"/>
</dbReference>
<evidence type="ECO:0000256" key="17">
    <source>
        <dbReference type="ARBA" id="ARBA00047899"/>
    </source>
</evidence>
<feature type="compositionally biased region" description="Basic and acidic residues" evidence="19">
    <location>
        <begin position="470"/>
        <end position="481"/>
    </location>
</feature>
<evidence type="ECO:0000259" key="21">
    <source>
        <dbReference type="PROSITE" id="PS51392"/>
    </source>
</evidence>
<evidence type="ECO:0000256" key="3">
    <source>
        <dbReference type="ARBA" id="ARBA00012513"/>
    </source>
</evidence>
<evidence type="ECO:0000256" key="18">
    <source>
        <dbReference type="ARBA" id="ARBA00048679"/>
    </source>
</evidence>
<comment type="catalytic activity">
    <reaction evidence="18">
        <text>L-seryl-[protein] + ATP = O-phospho-L-seryl-[protein] + ADP + H(+)</text>
        <dbReference type="Rhea" id="RHEA:17989"/>
        <dbReference type="Rhea" id="RHEA-COMP:9863"/>
        <dbReference type="Rhea" id="RHEA-COMP:11604"/>
        <dbReference type="ChEBI" id="CHEBI:15378"/>
        <dbReference type="ChEBI" id="CHEBI:29999"/>
        <dbReference type="ChEBI" id="CHEBI:30616"/>
        <dbReference type="ChEBI" id="CHEBI:83421"/>
        <dbReference type="ChEBI" id="CHEBI:456216"/>
        <dbReference type="EC" id="2.7.11.1"/>
    </reaction>
</comment>
<evidence type="ECO:0000256" key="7">
    <source>
        <dbReference type="ARBA" id="ARBA00022692"/>
    </source>
</evidence>
<organism evidence="22">
    <name type="scientific">Darwinula stevensoni</name>
    <dbReference type="NCBI Taxonomy" id="69355"/>
    <lineage>
        <taxon>Eukaryota</taxon>
        <taxon>Metazoa</taxon>
        <taxon>Ecdysozoa</taxon>
        <taxon>Arthropoda</taxon>
        <taxon>Crustacea</taxon>
        <taxon>Oligostraca</taxon>
        <taxon>Ostracoda</taxon>
        <taxon>Podocopa</taxon>
        <taxon>Podocopida</taxon>
        <taxon>Darwinulocopina</taxon>
        <taxon>Darwinuloidea</taxon>
        <taxon>Darwinulidae</taxon>
        <taxon>Darwinula</taxon>
    </lineage>
</organism>
<dbReference type="GO" id="GO:0005524">
    <property type="term" value="F:ATP binding"/>
    <property type="evidence" value="ECO:0007669"/>
    <property type="project" value="UniProtKB-KW"/>
</dbReference>
<dbReference type="EC" id="2.7.11.1" evidence="3"/>
<accession>A0A7R9A9P6</accession>
<keyword evidence="6" id="KW-0808">Transferase</keyword>
<feature type="domain" description="Protein kinase" evidence="20">
    <location>
        <begin position="25"/>
        <end position="281"/>
    </location>
</feature>
<dbReference type="Pfam" id="PF00069">
    <property type="entry name" value="Pkinase"/>
    <property type="match status" value="1"/>
</dbReference>
<feature type="domain" description="KEN" evidence="21">
    <location>
        <begin position="284"/>
        <end position="412"/>
    </location>
</feature>
<dbReference type="PROSITE" id="PS51392">
    <property type="entry name" value="KEN"/>
    <property type="match status" value="1"/>
</dbReference>
<dbReference type="InterPro" id="IPR010513">
    <property type="entry name" value="KEN_dom"/>
</dbReference>
<keyword evidence="11" id="KW-0378">Hydrolase</keyword>
<dbReference type="GO" id="GO:0004521">
    <property type="term" value="F:RNA endonuclease activity"/>
    <property type="evidence" value="ECO:0007669"/>
    <property type="project" value="InterPro"/>
</dbReference>
<dbReference type="GO" id="GO:0051082">
    <property type="term" value="F:unfolded protein binding"/>
    <property type="evidence" value="ECO:0007669"/>
    <property type="project" value="TreeGrafter"/>
</dbReference>
<dbReference type="GO" id="GO:0010468">
    <property type="term" value="P:regulation of gene expression"/>
    <property type="evidence" value="ECO:0007669"/>
    <property type="project" value="UniProtKB-ARBA"/>
</dbReference>
<dbReference type="GO" id="GO:0004674">
    <property type="term" value="F:protein serine/threonine kinase activity"/>
    <property type="evidence" value="ECO:0007669"/>
    <property type="project" value="UniProtKB-KW"/>
</dbReference>
<dbReference type="FunFam" id="1.20.1440.180:FF:000001">
    <property type="entry name" value="Serine/threonine-protein kinase/endoribonuclease IRE1"/>
    <property type="match status" value="1"/>
</dbReference>
<dbReference type="Gene3D" id="1.20.1440.180">
    <property type="entry name" value="KEN domain"/>
    <property type="match status" value="1"/>
</dbReference>
<dbReference type="EMBL" id="LR902147">
    <property type="protein sequence ID" value="CAD7250050.1"/>
    <property type="molecule type" value="Genomic_DNA"/>
</dbReference>
<keyword evidence="7" id="KW-0812">Transmembrane</keyword>
<comment type="cofactor">
    <cofactor evidence="1">
        <name>Mg(2+)</name>
        <dbReference type="ChEBI" id="CHEBI:18420"/>
    </cofactor>
</comment>
<dbReference type="SMART" id="SM00220">
    <property type="entry name" value="S_TKc"/>
    <property type="match status" value="1"/>
</dbReference>